<name>A0A6J7FJL2_9ZZZZ</name>
<evidence type="ECO:0000256" key="3">
    <source>
        <dbReference type="ARBA" id="ARBA00023163"/>
    </source>
</evidence>
<keyword evidence="2" id="KW-0238">DNA-binding</keyword>
<dbReference type="PROSITE" id="PS50977">
    <property type="entry name" value="HTH_TETR_2"/>
    <property type="match status" value="1"/>
</dbReference>
<reference evidence="5" key="1">
    <citation type="submission" date="2020-05" db="EMBL/GenBank/DDBJ databases">
        <authorList>
            <person name="Chiriac C."/>
            <person name="Salcher M."/>
            <person name="Ghai R."/>
            <person name="Kavagutti S V."/>
        </authorList>
    </citation>
    <scope>NUCLEOTIDE SEQUENCE</scope>
</reference>
<dbReference type="PANTHER" id="PTHR30055:SF234">
    <property type="entry name" value="HTH-TYPE TRANSCRIPTIONAL REGULATOR BETI"/>
    <property type="match status" value="1"/>
</dbReference>
<dbReference type="Pfam" id="PF00440">
    <property type="entry name" value="TetR_N"/>
    <property type="match status" value="1"/>
</dbReference>
<gene>
    <name evidence="5" type="ORF">UFOPK3472_02002</name>
</gene>
<accession>A0A6J7FJL2</accession>
<dbReference type="InterPro" id="IPR050109">
    <property type="entry name" value="HTH-type_TetR-like_transc_reg"/>
</dbReference>
<dbReference type="InterPro" id="IPR001647">
    <property type="entry name" value="HTH_TetR"/>
</dbReference>
<feature type="domain" description="HTH tetR-type" evidence="4">
    <location>
        <begin position="21"/>
        <end position="81"/>
    </location>
</feature>
<sequence length="211" mass="23609">MSRLHLMARTYSSDLRTERARLNRAAVIDAAHAMFLSRGWVATTMADVASAAGLTRQTVYQQFDGKLALLDGCIDSALSNGLDSPVRQLPDYEKMGTGTFEERLAAGAAWLRGAHERSAAIQHVLDEAAVVDPVAAQRLSVREKTRWDENRWAAGLILGGPPPDIVVDAMWLLTARSVWLRLTRERGWTSEQWEQWFIAHARTELQPRTRS</sequence>
<dbReference type="PRINTS" id="PR00455">
    <property type="entry name" value="HTHTETR"/>
</dbReference>
<evidence type="ECO:0000259" key="4">
    <source>
        <dbReference type="PROSITE" id="PS50977"/>
    </source>
</evidence>
<protein>
    <submittedName>
        <fullName evidence="5">Unannotated protein</fullName>
    </submittedName>
</protein>
<evidence type="ECO:0000256" key="1">
    <source>
        <dbReference type="ARBA" id="ARBA00023015"/>
    </source>
</evidence>
<dbReference type="GO" id="GO:0000976">
    <property type="term" value="F:transcription cis-regulatory region binding"/>
    <property type="evidence" value="ECO:0007669"/>
    <property type="project" value="TreeGrafter"/>
</dbReference>
<dbReference type="PANTHER" id="PTHR30055">
    <property type="entry name" value="HTH-TYPE TRANSCRIPTIONAL REGULATOR RUTR"/>
    <property type="match status" value="1"/>
</dbReference>
<dbReference type="SUPFAM" id="SSF46689">
    <property type="entry name" value="Homeodomain-like"/>
    <property type="match status" value="1"/>
</dbReference>
<dbReference type="GO" id="GO:0003700">
    <property type="term" value="F:DNA-binding transcription factor activity"/>
    <property type="evidence" value="ECO:0007669"/>
    <property type="project" value="TreeGrafter"/>
</dbReference>
<organism evidence="5">
    <name type="scientific">freshwater metagenome</name>
    <dbReference type="NCBI Taxonomy" id="449393"/>
    <lineage>
        <taxon>unclassified sequences</taxon>
        <taxon>metagenomes</taxon>
        <taxon>ecological metagenomes</taxon>
    </lineage>
</organism>
<dbReference type="EMBL" id="CAFBLX010000132">
    <property type="protein sequence ID" value="CAB4892619.1"/>
    <property type="molecule type" value="Genomic_DNA"/>
</dbReference>
<keyword evidence="3" id="KW-0804">Transcription</keyword>
<proteinExistence type="predicted"/>
<keyword evidence="1" id="KW-0805">Transcription regulation</keyword>
<dbReference type="AlphaFoldDB" id="A0A6J7FJL2"/>
<dbReference type="InterPro" id="IPR009057">
    <property type="entry name" value="Homeodomain-like_sf"/>
</dbReference>
<dbReference type="Gene3D" id="1.10.357.10">
    <property type="entry name" value="Tetracycline Repressor, domain 2"/>
    <property type="match status" value="1"/>
</dbReference>
<evidence type="ECO:0000313" key="5">
    <source>
        <dbReference type="EMBL" id="CAB4892619.1"/>
    </source>
</evidence>
<evidence type="ECO:0000256" key="2">
    <source>
        <dbReference type="ARBA" id="ARBA00023125"/>
    </source>
</evidence>